<gene>
    <name evidence="1" type="ORF">ABT39_MTgene1974</name>
</gene>
<keyword evidence="1" id="KW-0496">Mitochondrion</keyword>
<dbReference type="EMBL" id="LKAM01000013">
    <property type="protein sequence ID" value="KUM46168.1"/>
    <property type="molecule type" value="Genomic_DNA"/>
</dbReference>
<geneLocation type="mitochondrion" evidence="1"/>
<reference evidence="1" key="1">
    <citation type="journal article" date="2015" name="Genome Biol. Evol.">
        <title>Organellar Genomes of White Spruce (Picea glauca): Assembly and Annotation.</title>
        <authorList>
            <person name="Jackman S.D."/>
            <person name="Warren R.L."/>
            <person name="Gibb E.A."/>
            <person name="Vandervalk B.P."/>
            <person name="Mohamadi H."/>
            <person name="Chu J."/>
            <person name="Raymond A."/>
            <person name="Pleasance S."/>
            <person name="Coope R."/>
            <person name="Wildung M.R."/>
            <person name="Ritland C.E."/>
            <person name="Bousquet J."/>
            <person name="Jones S.J."/>
            <person name="Bohlmann J."/>
            <person name="Birol I."/>
        </authorList>
    </citation>
    <scope>NUCLEOTIDE SEQUENCE [LARGE SCALE GENOMIC DNA]</scope>
    <source>
        <tissue evidence="1">Flushing bud</tissue>
    </source>
</reference>
<dbReference type="AlphaFoldDB" id="A0A101LVZ3"/>
<accession>A0A101LVZ3</accession>
<comment type="caution">
    <text evidence="1">The sequence shown here is derived from an EMBL/GenBank/DDBJ whole genome shotgun (WGS) entry which is preliminary data.</text>
</comment>
<name>A0A101LVZ3_PICGL</name>
<proteinExistence type="predicted"/>
<sequence>MILFGRDGLYPHILVINSESIETFLYLSLLHVRPTTLRPPFSLLELELPHIGGRSHRAFFTGIRQQFLIYSGGTTIFHFLFILDRCEIGLSDRNCPMNELLPKRDTAGWG</sequence>
<protein>
    <submittedName>
        <fullName evidence="1">Uncharacterized protein</fullName>
    </submittedName>
</protein>
<evidence type="ECO:0000313" key="1">
    <source>
        <dbReference type="EMBL" id="KUM46168.1"/>
    </source>
</evidence>
<organism evidence="1">
    <name type="scientific">Picea glauca</name>
    <name type="common">White spruce</name>
    <name type="synonym">Pinus glauca</name>
    <dbReference type="NCBI Taxonomy" id="3330"/>
    <lineage>
        <taxon>Eukaryota</taxon>
        <taxon>Viridiplantae</taxon>
        <taxon>Streptophyta</taxon>
        <taxon>Embryophyta</taxon>
        <taxon>Tracheophyta</taxon>
        <taxon>Spermatophyta</taxon>
        <taxon>Pinopsida</taxon>
        <taxon>Pinidae</taxon>
        <taxon>Conifers I</taxon>
        <taxon>Pinales</taxon>
        <taxon>Pinaceae</taxon>
        <taxon>Picea</taxon>
    </lineage>
</organism>